<dbReference type="Gene3D" id="3.40.30.10">
    <property type="entry name" value="Glutaredoxin"/>
    <property type="match status" value="1"/>
</dbReference>
<evidence type="ECO:0000313" key="2">
    <source>
        <dbReference type="Proteomes" id="UP000199437"/>
    </source>
</evidence>
<sequence length="211" mass="23877">MGVITQALLDEAMSYQAYRSLIDKLMDEGKTTGPKQTAAYVDYARMSQKRMKKWEKVGKLSEQLVEQIAKVNRPMTWLVITEGWCGDAGQTLPFIHKMAEANELIDLKLALRDEQPELMDQFLTNGGRSIPILIAIDTATLQVLGKWGPRPEVIQREFLANKVSQERTGTEFSEYMHLWYAKDKGASIQSEFLAILGVWIQKQQSLPVQAG</sequence>
<keyword evidence="2" id="KW-1185">Reference proteome</keyword>
<organism evidence="1 2">
    <name type="scientific">Roseivirga pacifica</name>
    <dbReference type="NCBI Taxonomy" id="1267423"/>
    <lineage>
        <taxon>Bacteria</taxon>
        <taxon>Pseudomonadati</taxon>
        <taxon>Bacteroidota</taxon>
        <taxon>Cytophagia</taxon>
        <taxon>Cytophagales</taxon>
        <taxon>Roseivirgaceae</taxon>
        <taxon>Roseivirga</taxon>
    </lineage>
</organism>
<evidence type="ECO:0000313" key="1">
    <source>
        <dbReference type="EMBL" id="SEW07989.1"/>
    </source>
</evidence>
<dbReference type="Pfam" id="PF14595">
    <property type="entry name" value="Thioredoxin_9"/>
    <property type="match status" value="1"/>
</dbReference>
<protein>
    <submittedName>
        <fullName evidence="1">Thioredoxin</fullName>
    </submittedName>
</protein>
<reference evidence="2" key="1">
    <citation type="submission" date="2016-10" db="EMBL/GenBank/DDBJ databases">
        <authorList>
            <person name="Varghese N."/>
            <person name="Submissions S."/>
        </authorList>
    </citation>
    <scope>NUCLEOTIDE SEQUENCE [LARGE SCALE GENOMIC DNA]</scope>
    <source>
        <strain evidence="2">CGMCC 1.12402</strain>
    </source>
</reference>
<accession>A0A1I0P1J2</accession>
<dbReference type="Proteomes" id="UP000199437">
    <property type="component" value="Unassembled WGS sequence"/>
</dbReference>
<dbReference type="STRING" id="1267423.SAMN05216290_1644"/>
<dbReference type="EMBL" id="FOIR01000001">
    <property type="protein sequence ID" value="SEW07989.1"/>
    <property type="molecule type" value="Genomic_DNA"/>
</dbReference>
<proteinExistence type="predicted"/>
<dbReference type="SUPFAM" id="SSF52833">
    <property type="entry name" value="Thioredoxin-like"/>
    <property type="match status" value="1"/>
</dbReference>
<gene>
    <name evidence="1" type="ORF">SAMN05216290_1644</name>
</gene>
<name>A0A1I0P1J2_9BACT</name>
<dbReference type="AlphaFoldDB" id="A0A1I0P1J2"/>
<dbReference type="InterPro" id="IPR036249">
    <property type="entry name" value="Thioredoxin-like_sf"/>
</dbReference>